<evidence type="ECO:0000256" key="1">
    <source>
        <dbReference type="SAM" id="Phobius"/>
    </source>
</evidence>
<evidence type="ECO:0000313" key="3">
    <source>
        <dbReference type="Proteomes" id="UP000543556"/>
    </source>
</evidence>
<keyword evidence="3" id="KW-1185">Reference proteome</keyword>
<organism evidence="2 3">
    <name type="scientific">Arthrobacter wenxiniae</name>
    <dbReference type="NCBI Taxonomy" id="2713570"/>
    <lineage>
        <taxon>Bacteria</taxon>
        <taxon>Bacillati</taxon>
        <taxon>Actinomycetota</taxon>
        <taxon>Actinomycetes</taxon>
        <taxon>Micrococcales</taxon>
        <taxon>Micrococcaceae</taxon>
        <taxon>Arthrobacter</taxon>
    </lineage>
</organism>
<evidence type="ECO:0008006" key="4">
    <source>
        <dbReference type="Google" id="ProtNLM"/>
    </source>
</evidence>
<keyword evidence="1" id="KW-1133">Transmembrane helix</keyword>
<feature type="transmembrane region" description="Helical" evidence="1">
    <location>
        <begin position="67"/>
        <end position="88"/>
    </location>
</feature>
<dbReference type="Proteomes" id="UP000543556">
    <property type="component" value="Unassembled WGS sequence"/>
</dbReference>
<keyword evidence="1" id="KW-0472">Membrane</keyword>
<dbReference type="EMBL" id="JAAMFM010000036">
    <property type="protein sequence ID" value="NVM96621.1"/>
    <property type="molecule type" value="Genomic_DNA"/>
</dbReference>
<feature type="transmembrane region" description="Helical" evidence="1">
    <location>
        <begin position="12"/>
        <end position="33"/>
    </location>
</feature>
<comment type="caution">
    <text evidence="2">The sequence shown here is derived from an EMBL/GenBank/DDBJ whole genome shotgun (WGS) entry which is preliminary data.</text>
</comment>
<evidence type="ECO:0000313" key="2">
    <source>
        <dbReference type="EMBL" id="NVM96621.1"/>
    </source>
</evidence>
<gene>
    <name evidence="2" type="ORF">G6034_17270</name>
</gene>
<accession>A0A7Y7IJI1</accession>
<dbReference type="RefSeq" id="WP_176636340.1">
    <property type="nucleotide sequence ID" value="NZ_JAAMFM010000036.1"/>
</dbReference>
<reference evidence="2 3" key="1">
    <citation type="submission" date="2020-02" db="EMBL/GenBank/DDBJ databases">
        <title>Genome sequence of strain AETb3-4.</title>
        <authorList>
            <person name="Gao J."/>
            <person name="Zhang X."/>
        </authorList>
    </citation>
    <scope>NUCLEOTIDE SEQUENCE [LARGE SCALE GENOMIC DNA]</scope>
    <source>
        <strain evidence="2 3">AETb3-4</strain>
    </source>
</reference>
<dbReference type="AlphaFoldDB" id="A0A7Y7IJI1"/>
<sequence length="206" mass="21344">MNGTPRGLNRALLAIAGLVLAALGTGLAVLAWVPAVALRWQDWAGPQVAGLSALAARTRLAPGAGSWIWLVVAACLLVLVIAMVAWVANQGKGRTNILFQRDGAADDDGAAGTVVLSSAIAEQSLKAALLERGDLLGVSVTSYDFRGQAAVRVRVLPRQGVAPHEVAADIASLVEAMDTLLGVQVPVLLSLGSGPRSRFTKAERVR</sequence>
<protein>
    <recommendedName>
        <fullName evidence="4">Alkaline shock response membrane anchor protein AmaP</fullName>
    </recommendedName>
</protein>
<name>A0A7Y7IJI1_9MICC</name>
<proteinExistence type="predicted"/>
<keyword evidence="1" id="KW-0812">Transmembrane</keyword>